<reference evidence="2" key="1">
    <citation type="journal article" date="2014" name="Toxicon">
        <title>A bioinformatics survey for conotoxin-like sequences in three turrid snail venom duct transcriptomes.</title>
        <authorList>
            <person name="Gonzales D.T."/>
            <person name="Saloma C.P."/>
        </authorList>
    </citation>
    <scope>NUCLEOTIDE SEQUENCE</scope>
    <source>
        <tissue evidence="2">Venom duct</tissue>
    </source>
</reference>
<name>A0A098LXT5_GEMSP</name>
<evidence type="ECO:0000256" key="1">
    <source>
        <dbReference type="SAM" id="SignalP"/>
    </source>
</evidence>
<protein>
    <submittedName>
        <fullName evidence="2">Gsp_33 putative toxin</fullName>
    </submittedName>
</protein>
<dbReference type="AlphaFoldDB" id="A0A098LXT5"/>
<keyword evidence="1" id="KW-0732">Signal</keyword>
<feature type="chain" id="PRO_5001944912" evidence="1">
    <location>
        <begin position="23"/>
        <end position="68"/>
    </location>
</feature>
<evidence type="ECO:0000313" key="2">
    <source>
        <dbReference type="EMBL" id="JAC94761.1"/>
    </source>
</evidence>
<accession>A0A098LXT5</accession>
<dbReference type="EMBL" id="GBRA01000033">
    <property type="protein sequence ID" value="JAC94761.1"/>
    <property type="molecule type" value="Transcribed_RNA"/>
</dbReference>
<sequence length="68" mass="7581">MSSTLVFLTTLAMLMMTSQTMSAPRNRANDIRVKGLLPLLQQNQLQADARVLRTTPIPECPMLGIMFC</sequence>
<proteinExistence type="predicted"/>
<feature type="signal peptide" evidence="1">
    <location>
        <begin position="1"/>
        <end position="22"/>
    </location>
</feature>
<organism evidence="2">
    <name type="scientific">Gemmula speciosa</name>
    <name type="common">Splendid gem-turris</name>
    <name type="synonym">Pleurotoma speciosa</name>
    <dbReference type="NCBI Taxonomy" id="439592"/>
    <lineage>
        <taxon>Eukaryota</taxon>
        <taxon>Metazoa</taxon>
        <taxon>Spiralia</taxon>
        <taxon>Lophotrochozoa</taxon>
        <taxon>Mollusca</taxon>
        <taxon>Gastropoda</taxon>
        <taxon>Caenogastropoda</taxon>
        <taxon>Neogastropoda</taxon>
        <taxon>Conoidea</taxon>
        <taxon>Turridae</taxon>
        <taxon>Gemmula</taxon>
    </lineage>
</organism>
<reference evidence="2" key="2">
    <citation type="submission" date="2014-09" db="EMBL/GenBank/DDBJ databases">
        <authorList>
            <person name="Gonzales D.T.T."/>
            <person name="Saloma C.P."/>
        </authorList>
    </citation>
    <scope>NUCLEOTIDE SEQUENCE</scope>
    <source>
        <tissue evidence="2">Venom duct</tissue>
    </source>
</reference>